<dbReference type="AlphaFoldDB" id="A0A9P4LM99"/>
<gene>
    <name evidence="5" type="ORF">EK21DRAFT_112836</name>
</gene>
<keyword evidence="4" id="KW-0503">Monooxygenase</keyword>
<sequence>MPSAKIPKKRTYLNFFEHGCVGSYMSPGQWRDPNDTGESKDRLSYWLNLARAAERGKISFMFFADSYSTFNIFGGSPDAVLRWGSQFAVIDPMVIIPAMASVTKSLGSFLNFRDAD</sequence>
<evidence type="ECO:0000256" key="1">
    <source>
        <dbReference type="ARBA" id="ARBA00022630"/>
    </source>
</evidence>
<name>A0A9P4LM99_9PLEO</name>
<keyword evidence="2" id="KW-0288">FMN</keyword>
<evidence type="ECO:0000313" key="5">
    <source>
        <dbReference type="EMBL" id="KAF2029462.1"/>
    </source>
</evidence>
<dbReference type="Proteomes" id="UP000799777">
    <property type="component" value="Unassembled WGS sequence"/>
</dbReference>
<organism evidence="5 6">
    <name type="scientific">Setomelanomma holmii</name>
    <dbReference type="NCBI Taxonomy" id="210430"/>
    <lineage>
        <taxon>Eukaryota</taxon>
        <taxon>Fungi</taxon>
        <taxon>Dikarya</taxon>
        <taxon>Ascomycota</taxon>
        <taxon>Pezizomycotina</taxon>
        <taxon>Dothideomycetes</taxon>
        <taxon>Pleosporomycetidae</taxon>
        <taxon>Pleosporales</taxon>
        <taxon>Pleosporineae</taxon>
        <taxon>Phaeosphaeriaceae</taxon>
        <taxon>Setomelanomma</taxon>
    </lineage>
</organism>
<keyword evidence="1" id="KW-0285">Flavoprotein</keyword>
<dbReference type="Gene3D" id="3.20.20.30">
    <property type="entry name" value="Luciferase-like domain"/>
    <property type="match status" value="1"/>
</dbReference>
<evidence type="ECO:0000256" key="4">
    <source>
        <dbReference type="ARBA" id="ARBA00023033"/>
    </source>
</evidence>
<comment type="caution">
    <text evidence="5">The sequence shown here is derived from an EMBL/GenBank/DDBJ whole genome shotgun (WGS) entry which is preliminary data.</text>
</comment>
<evidence type="ECO:0008006" key="7">
    <source>
        <dbReference type="Google" id="ProtNLM"/>
    </source>
</evidence>
<dbReference type="GO" id="GO:0016705">
    <property type="term" value="F:oxidoreductase activity, acting on paired donors, with incorporation or reduction of molecular oxygen"/>
    <property type="evidence" value="ECO:0007669"/>
    <property type="project" value="InterPro"/>
</dbReference>
<evidence type="ECO:0000313" key="6">
    <source>
        <dbReference type="Proteomes" id="UP000799777"/>
    </source>
</evidence>
<proteinExistence type="predicted"/>
<evidence type="ECO:0000256" key="2">
    <source>
        <dbReference type="ARBA" id="ARBA00022643"/>
    </source>
</evidence>
<evidence type="ECO:0000256" key="3">
    <source>
        <dbReference type="ARBA" id="ARBA00023002"/>
    </source>
</evidence>
<dbReference type="OrthoDB" id="5561043at2759"/>
<keyword evidence="3" id="KW-0560">Oxidoreductase</keyword>
<dbReference type="InterPro" id="IPR036661">
    <property type="entry name" value="Luciferase-like_sf"/>
</dbReference>
<dbReference type="InterPro" id="IPR051260">
    <property type="entry name" value="Diverse_substr_monoxygenases"/>
</dbReference>
<dbReference type="EMBL" id="ML978200">
    <property type="protein sequence ID" value="KAF2029462.1"/>
    <property type="molecule type" value="Genomic_DNA"/>
</dbReference>
<dbReference type="GO" id="GO:0004497">
    <property type="term" value="F:monooxygenase activity"/>
    <property type="evidence" value="ECO:0007669"/>
    <property type="project" value="UniProtKB-KW"/>
</dbReference>
<dbReference type="PANTHER" id="PTHR30011:SF16">
    <property type="entry name" value="C2H2 FINGER DOMAIN TRANSCRIPTION FACTOR (EUROFUNG)-RELATED"/>
    <property type="match status" value="1"/>
</dbReference>
<accession>A0A9P4LM99</accession>
<reference evidence="5" key="1">
    <citation type="journal article" date="2020" name="Stud. Mycol.">
        <title>101 Dothideomycetes genomes: a test case for predicting lifestyles and emergence of pathogens.</title>
        <authorList>
            <person name="Haridas S."/>
            <person name="Albert R."/>
            <person name="Binder M."/>
            <person name="Bloem J."/>
            <person name="Labutti K."/>
            <person name="Salamov A."/>
            <person name="Andreopoulos B."/>
            <person name="Baker S."/>
            <person name="Barry K."/>
            <person name="Bills G."/>
            <person name="Bluhm B."/>
            <person name="Cannon C."/>
            <person name="Castanera R."/>
            <person name="Culley D."/>
            <person name="Daum C."/>
            <person name="Ezra D."/>
            <person name="Gonzalez J."/>
            <person name="Henrissat B."/>
            <person name="Kuo A."/>
            <person name="Liang C."/>
            <person name="Lipzen A."/>
            <person name="Lutzoni F."/>
            <person name="Magnuson J."/>
            <person name="Mondo S."/>
            <person name="Nolan M."/>
            <person name="Ohm R."/>
            <person name="Pangilinan J."/>
            <person name="Park H.-J."/>
            <person name="Ramirez L."/>
            <person name="Alfaro M."/>
            <person name="Sun H."/>
            <person name="Tritt A."/>
            <person name="Yoshinaga Y."/>
            <person name="Zwiers L.-H."/>
            <person name="Turgeon B."/>
            <person name="Goodwin S."/>
            <person name="Spatafora J."/>
            <person name="Crous P."/>
            <person name="Grigoriev I."/>
        </authorList>
    </citation>
    <scope>NUCLEOTIDE SEQUENCE</scope>
    <source>
        <strain evidence="5">CBS 110217</strain>
    </source>
</reference>
<keyword evidence="6" id="KW-1185">Reference proteome</keyword>
<protein>
    <recommendedName>
        <fullName evidence="7">Luciferase-like domain-containing protein</fullName>
    </recommendedName>
</protein>
<dbReference type="SUPFAM" id="SSF51679">
    <property type="entry name" value="Bacterial luciferase-like"/>
    <property type="match status" value="1"/>
</dbReference>
<dbReference type="PANTHER" id="PTHR30011">
    <property type="entry name" value="ALKANESULFONATE MONOOXYGENASE-RELATED"/>
    <property type="match status" value="1"/>
</dbReference>